<name>A0A1Q4H8X2_9MYCO</name>
<accession>A0A1Q4H8X2</accession>
<dbReference type="Proteomes" id="UP000191039">
    <property type="component" value="Unassembled WGS sequence"/>
</dbReference>
<organism evidence="1 2">
    <name type="scientific">Mycolicibacterium diernhoferi</name>
    <dbReference type="NCBI Taxonomy" id="1801"/>
    <lineage>
        <taxon>Bacteria</taxon>
        <taxon>Bacillati</taxon>
        <taxon>Actinomycetota</taxon>
        <taxon>Actinomycetes</taxon>
        <taxon>Mycobacteriales</taxon>
        <taxon>Mycobacteriaceae</taxon>
        <taxon>Mycolicibacterium</taxon>
    </lineage>
</organism>
<dbReference type="RefSeq" id="WP_073858126.1">
    <property type="nucleotide sequence ID" value="NZ_BAAATC010000019.1"/>
</dbReference>
<gene>
    <name evidence="1" type="ORF">BV510_02145</name>
</gene>
<reference evidence="1 2" key="1">
    <citation type="submission" date="2016-09" db="EMBL/GenBank/DDBJ databases">
        <title>genome sequences of unsequenced Mycobacteria.</title>
        <authorList>
            <person name="Greninger A.L."/>
            <person name="Jerome K.R."/>
            <person name="Mcnair B."/>
            <person name="Wallis C."/>
            <person name="Fang F."/>
        </authorList>
    </citation>
    <scope>NUCLEOTIDE SEQUENCE [LARGE SCALE GENOMIC DNA]</scope>
    <source>
        <strain evidence="1 2">BM1</strain>
    </source>
</reference>
<dbReference type="EMBL" id="MIJD01000011">
    <property type="protein sequence ID" value="OPE55994.1"/>
    <property type="molecule type" value="Genomic_DNA"/>
</dbReference>
<dbReference type="AlphaFoldDB" id="A0A1Q4H8X2"/>
<dbReference type="STRING" id="1801.BRW64_19665"/>
<evidence type="ECO:0000313" key="2">
    <source>
        <dbReference type="Proteomes" id="UP000191039"/>
    </source>
</evidence>
<comment type="caution">
    <text evidence="1">The sequence shown here is derived from an EMBL/GenBank/DDBJ whole genome shotgun (WGS) entry which is preliminary data.</text>
</comment>
<sequence length="86" mass="9413">MRLVAPSLFLLESEQPDSTSAAATPHIVIALVSDFIVFLSWPNDFRVELESAAGADANAMESRFRDRLDRVKQSKASACICQTDAL</sequence>
<proteinExistence type="predicted"/>
<protein>
    <submittedName>
        <fullName evidence="1">Uncharacterized protein</fullName>
    </submittedName>
</protein>
<evidence type="ECO:0000313" key="1">
    <source>
        <dbReference type="EMBL" id="OPE55994.1"/>
    </source>
</evidence>